<name>A0AAV1YY11_9ARAC</name>
<accession>A0AAV1YY11</accession>
<keyword evidence="4" id="KW-1185">Reference proteome</keyword>
<protein>
    <recommendedName>
        <fullName evidence="2">Glucose-methanol-choline oxidoreductase N-terminal domain-containing protein</fullName>
    </recommendedName>
</protein>
<dbReference type="InterPro" id="IPR000172">
    <property type="entry name" value="GMC_OxRdtase_N"/>
</dbReference>
<dbReference type="InterPro" id="IPR036188">
    <property type="entry name" value="FAD/NAD-bd_sf"/>
</dbReference>
<proteinExistence type="inferred from homology"/>
<feature type="non-terminal residue" evidence="3">
    <location>
        <position position="1"/>
    </location>
</feature>
<dbReference type="Pfam" id="PF00732">
    <property type="entry name" value="GMC_oxred_N"/>
    <property type="match status" value="1"/>
</dbReference>
<comment type="caution">
    <text evidence="3">The sequence shown here is derived from an EMBL/GenBank/DDBJ whole genome shotgun (WGS) entry which is preliminary data.</text>
</comment>
<dbReference type="Gene3D" id="3.50.50.60">
    <property type="entry name" value="FAD/NAD(P)-binding domain"/>
    <property type="match status" value="1"/>
</dbReference>
<comment type="similarity">
    <text evidence="1">Belongs to the GMC oxidoreductase family.</text>
</comment>
<dbReference type="InterPro" id="IPR012132">
    <property type="entry name" value="GMC_OxRdtase"/>
</dbReference>
<dbReference type="Gene3D" id="3.30.560.10">
    <property type="entry name" value="Glucose Oxidase, domain 3"/>
    <property type="match status" value="1"/>
</dbReference>
<dbReference type="AlphaFoldDB" id="A0AAV1YY11"/>
<gene>
    <name evidence="3" type="ORF">LARSCL_LOCUS1214</name>
</gene>
<evidence type="ECO:0000256" key="1">
    <source>
        <dbReference type="ARBA" id="ARBA00010790"/>
    </source>
</evidence>
<evidence type="ECO:0000313" key="3">
    <source>
        <dbReference type="EMBL" id="CAL1262823.1"/>
    </source>
</evidence>
<dbReference type="Proteomes" id="UP001497382">
    <property type="component" value="Unassembled WGS sequence"/>
</dbReference>
<dbReference type="PANTHER" id="PTHR11552:SF227">
    <property type="entry name" value="GLUCOSE DEHYDROGENASE [FAD, QUINONE]-LIKE PROTEIN"/>
    <property type="match status" value="1"/>
</dbReference>
<dbReference type="GO" id="GO:0050660">
    <property type="term" value="F:flavin adenine dinucleotide binding"/>
    <property type="evidence" value="ECO:0007669"/>
    <property type="project" value="InterPro"/>
</dbReference>
<reference evidence="3 4" key="1">
    <citation type="submission" date="2024-04" db="EMBL/GenBank/DDBJ databases">
        <authorList>
            <person name="Rising A."/>
            <person name="Reimegard J."/>
            <person name="Sonavane S."/>
            <person name="Akerstrom W."/>
            <person name="Nylinder S."/>
            <person name="Hedman E."/>
            <person name="Kallberg Y."/>
        </authorList>
    </citation>
    <scope>NUCLEOTIDE SEQUENCE [LARGE SCALE GENOMIC DNA]</scope>
</reference>
<evidence type="ECO:0000259" key="2">
    <source>
        <dbReference type="Pfam" id="PF00732"/>
    </source>
</evidence>
<feature type="domain" description="Glucose-methanol-choline oxidoreductase N-terminal" evidence="2">
    <location>
        <begin position="1"/>
        <end position="94"/>
    </location>
</feature>
<dbReference type="PANTHER" id="PTHR11552">
    <property type="entry name" value="GLUCOSE-METHANOL-CHOLINE GMC OXIDOREDUCTASE"/>
    <property type="match status" value="1"/>
</dbReference>
<feature type="non-terminal residue" evidence="3">
    <location>
        <position position="95"/>
    </location>
</feature>
<sequence>GGGSAGATLAGRLSEESCVSVLLLEAGTGKPPLLSDVPSLARSFMFSNIAWQFKTVPQTHTGSALINRQVLYSLGKGLGGSSLLNQMLYVRGNHK</sequence>
<dbReference type="GO" id="GO:0016614">
    <property type="term" value="F:oxidoreductase activity, acting on CH-OH group of donors"/>
    <property type="evidence" value="ECO:0007669"/>
    <property type="project" value="InterPro"/>
</dbReference>
<dbReference type="SUPFAM" id="SSF51905">
    <property type="entry name" value="FAD/NAD(P)-binding domain"/>
    <property type="match status" value="1"/>
</dbReference>
<dbReference type="EMBL" id="CAXIEN010000007">
    <property type="protein sequence ID" value="CAL1262823.1"/>
    <property type="molecule type" value="Genomic_DNA"/>
</dbReference>
<organism evidence="3 4">
    <name type="scientific">Larinioides sclopetarius</name>
    <dbReference type="NCBI Taxonomy" id="280406"/>
    <lineage>
        <taxon>Eukaryota</taxon>
        <taxon>Metazoa</taxon>
        <taxon>Ecdysozoa</taxon>
        <taxon>Arthropoda</taxon>
        <taxon>Chelicerata</taxon>
        <taxon>Arachnida</taxon>
        <taxon>Araneae</taxon>
        <taxon>Araneomorphae</taxon>
        <taxon>Entelegynae</taxon>
        <taxon>Araneoidea</taxon>
        <taxon>Araneidae</taxon>
        <taxon>Larinioides</taxon>
    </lineage>
</organism>
<evidence type="ECO:0000313" key="4">
    <source>
        <dbReference type="Proteomes" id="UP001497382"/>
    </source>
</evidence>